<protein>
    <submittedName>
        <fullName evidence="4">Single-stranded DNA-binding protein</fullName>
    </submittedName>
</protein>
<dbReference type="Gene3D" id="2.40.50.140">
    <property type="entry name" value="Nucleic acid-binding proteins"/>
    <property type="match status" value="1"/>
</dbReference>
<keyword evidence="5" id="KW-1185">Reference proteome</keyword>
<dbReference type="HOGENOM" id="CLU_109737_0_0_3"/>
<reference evidence="4 5" key="1">
    <citation type="journal article" date="2007" name="PLoS Genet.">
        <title>Patterns and implications of gene gain and loss in the evolution of Prochlorococcus.</title>
        <authorList>
            <person name="Kettler G.C."/>
            <person name="Martiny A.C."/>
            <person name="Huang K."/>
            <person name="Zucker J."/>
            <person name="Coleman M.L."/>
            <person name="Rodrigue S."/>
            <person name="Chen F."/>
            <person name="Lapidus A."/>
            <person name="Ferriera S."/>
            <person name="Johnson J."/>
            <person name="Steglich C."/>
            <person name="Church G.M."/>
            <person name="Richardson P."/>
            <person name="Chisholm S.W."/>
        </authorList>
    </citation>
    <scope>NUCLEOTIDE SEQUENCE [LARGE SCALE GENOMIC DNA]</scope>
    <source>
        <strain evidence="5">MIT 9211</strain>
    </source>
</reference>
<dbReference type="STRING" id="93059.P9211_05021"/>
<dbReference type="CDD" id="cd04496">
    <property type="entry name" value="SSB_OBF"/>
    <property type="match status" value="1"/>
</dbReference>
<evidence type="ECO:0000313" key="4">
    <source>
        <dbReference type="EMBL" id="ABX08433.1"/>
    </source>
</evidence>
<dbReference type="PROSITE" id="PS50935">
    <property type="entry name" value="SSB"/>
    <property type="match status" value="1"/>
</dbReference>
<evidence type="ECO:0000313" key="5">
    <source>
        <dbReference type="Proteomes" id="UP000000788"/>
    </source>
</evidence>
<feature type="region of interest" description="Disordered" evidence="3">
    <location>
        <begin position="96"/>
        <end position="153"/>
    </location>
</feature>
<evidence type="ECO:0000256" key="1">
    <source>
        <dbReference type="ARBA" id="ARBA00023125"/>
    </source>
</evidence>
<keyword evidence="1 2" id="KW-0238">DNA-binding</keyword>
<gene>
    <name evidence="4" type="ordered locus">P9211_05021</name>
</gene>
<evidence type="ECO:0000256" key="2">
    <source>
        <dbReference type="PROSITE-ProRule" id="PRU00252"/>
    </source>
</evidence>
<dbReference type="AlphaFoldDB" id="A9BEC3"/>
<dbReference type="eggNOG" id="COG0629">
    <property type="taxonomic scope" value="Bacteria"/>
</dbReference>
<feature type="compositionally biased region" description="Polar residues" evidence="3">
    <location>
        <begin position="96"/>
        <end position="132"/>
    </location>
</feature>
<dbReference type="Pfam" id="PF00436">
    <property type="entry name" value="SSB"/>
    <property type="match status" value="1"/>
</dbReference>
<name>A9BEC3_PROM4</name>
<organism evidence="4 5">
    <name type="scientific">Prochlorococcus marinus (strain MIT 9211)</name>
    <dbReference type="NCBI Taxonomy" id="93059"/>
    <lineage>
        <taxon>Bacteria</taxon>
        <taxon>Bacillati</taxon>
        <taxon>Cyanobacteriota</taxon>
        <taxon>Cyanophyceae</taxon>
        <taxon>Synechococcales</taxon>
        <taxon>Prochlorococcaceae</taxon>
        <taxon>Prochlorococcus</taxon>
    </lineage>
</organism>
<evidence type="ECO:0000256" key="3">
    <source>
        <dbReference type="SAM" id="MobiDB-lite"/>
    </source>
</evidence>
<dbReference type="GO" id="GO:0003697">
    <property type="term" value="F:single-stranded DNA binding"/>
    <property type="evidence" value="ECO:0007669"/>
    <property type="project" value="InterPro"/>
</dbReference>
<dbReference type="InterPro" id="IPR012340">
    <property type="entry name" value="NA-bd_OB-fold"/>
</dbReference>
<proteinExistence type="predicted"/>
<dbReference type="Proteomes" id="UP000000788">
    <property type="component" value="Chromosome"/>
</dbReference>
<dbReference type="EMBL" id="CP000878">
    <property type="protein sequence ID" value="ABX08433.1"/>
    <property type="molecule type" value="Genomic_DNA"/>
</dbReference>
<accession>A9BEC3</accession>
<dbReference type="OrthoDB" id="513679at2"/>
<dbReference type="RefSeq" id="WP_012195056.1">
    <property type="nucleotide sequence ID" value="NC_009976.1"/>
</dbReference>
<dbReference type="InterPro" id="IPR000424">
    <property type="entry name" value="Primosome_PriB/ssb"/>
</dbReference>
<dbReference type="KEGG" id="pmj:P9211_05021"/>
<sequence length="153" mass="17020">MNHCLLEVVVKQAPTIRYTQDNKTPIAEMEVGFEGLRADAPQGFIKVLGWGNLAQELQNNIQVGQKLILEGRLRMNTVPRQDGTKEKKAEFTLSRFHNVSQNINNSNAGTKSNTPNPEQHNQRTQSSASPGNNPELANWDSSPLVPDTDEIPF</sequence>
<dbReference type="SUPFAM" id="SSF50249">
    <property type="entry name" value="Nucleic acid-binding proteins"/>
    <property type="match status" value="1"/>
</dbReference>